<protein>
    <submittedName>
        <fullName evidence="2">Uncharacterized protein</fullName>
    </submittedName>
</protein>
<dbReference type="Proteomes" id="UP000046392">
    <property type="component" value="Unplaced"/>
</dbReference>
<name>A0A0N5B2W5_STREA</name>
<dbReference type="AlphaFoldDB" id="A0A0N5B2W5"/>
<reference evidence="2" key="1">
    <citation type="submission" date="2017-02" db="UniProtKB">
        <authorList>
            <consortium name="WormBaseParasite"/>
        </authorList>
    </citation>
    <scope>IDENTIFICATION</scope>
</reference>
<evidence type="ECO:0000313" key="2">
    <source>
        <dbReference type="WBParaSite" id="SPAL_0000041700.1"/>
    </source>
</evidence>
<accession>A0A0N5B2W5</accession>
<dbReference type="WBParaSite" id="SPAL_0000041700.1">
    <property type="protein sequence ID" value="SPAL_0000041700.1"/>
    <property type="gene ID" value="SPAL_0000041700"/>
</dbReference>
<evidence type="ECO:0000313" key="1">
    <source>
        <dbReference type="Proteomes" id="UP000046392"/>
    </source>
</evidence>
<keyword evidence="1" id="KW-1185">Reference proteome</keyword>
<organism evidence="1 2">
    <name type="scientific">Strongyloides papillosus</name>
    <name type="common">Intestinal threadworm</name>
    <dbReference type="NCBI Taxonomy" id="174720"/>
    <lineage>
        <taxon>Eukaryota</taxon>
        <taxon>Metazoa</taxon>
        <taxon>Ecdysozoa</taxon>
        <taxon>Nematoda</taxon>
        <taxon>Chromadorea</taxon>
        <taxon>Rhabditida</taxon>
        <taxon>Tylenchina</taxon>
        <taxon>Panagrolaimomorpha</taxon>
        <taxon>Strongyloidoidea</taxon>
        <taxon>Strongyloididae</taxon>
        <taxon>Strongyloides</taxon>
    </lineage>
</organism>
<sequence length="438" mass="49504">MEDIDLEKLKKEELVKLLQEQGRKARPKVNEVFDALMNFKFWPTTNSLAVMDVIFLSQSIVEVLLKQFGDLTVTAVEDVDEYLEKTYTPKVAVTTKIMELLRFCKHEHESIPIFHASCIAKVESFEALCSSHNVVEVCLQIAGCYSSDRLREKALAYFEEKLTNKATVVISEFTEKMEFHASLFTDESVNVVKSLYKKKRHKKKKAKSFNAISSNTDSVIVSVNSAEVDYVNKDLRYCTIRVASSFIRFKIILNKPKMSQTSIQARKCNGRIFQLLGYFEEVIFGHTVKIYVADVLSNFEEVIFGRTVKIYVADVLSNLLGGISAYRAVASRLKRIKEISHVGTEISEESLRHELMEKFPVLTGVKSSSLGISGFIADSEFLPGVTPKYIPARKVPLGFEDIVNNLLNEWIESGIIESLGDMIPSCASPLMLAREENF</sequence>
<proteinExistence type="predicted"/>